<evidence type="ECO:0000313" key="2">
    <source>
        <dbReference type="Proteomes" id="UP000198310"/>
    </source>
</evidence>
<evidence type="ECO:0000313" key="1">
    <source>
        <dbReference type="EMBL" id="SNR61151.1"/>
    </source>
</evidence>
<keyword evidence="2" id="KW-1185">Reference proteome</keyword>
<dbReference type="RefSeq" id="WP_143437120.1">
    <property type="nucleotide sequence ID" value="NZ_FZNS01000004.1"/>
</dbReference>
<protein>
    <submittedName>
        <fullName evidence="1">Uncharacterized protein</fullName>
    </submittedName>
</protein>
<reference evidence="2" key="1">
    <citation type="submission" date="2017-06" db="EMBL/GenBank/DDBJ databases">
        <authorList>
            <person name="Varghese N."/>
            <person name="Submissions S."/>
        </authorList>
    </citation>
    <scope>NUCLEOTIDE SEQUENCE [LARGE SCALE GENOMIC DNA]</scope>
    <source>
        <strain evidence="2">DSM 28041</strain>
    </source>
</reference>
<proteinExistence type="predicted"/>
<name>A0A238XRM4_9BACT</name>
<accession>A0A238XRM4</accession>
<dbReference type="AlphaFoldDB" id="A0A238XRM4"/>
<gene>
    <name evidence="1" type="ORF">SAMN06269173_104302</name>
</gene>
<dbReference type="Proteomes" id="UP000198310">
    <property type="component" value="Unassembled WGS sequence"/>
</dbReference>
<dbReference type="EMBL" id="FZNS01000004">
    <property type="protein sequence ID" value="SNR61151.1"/>
    <property type="molecule type" value="Genomic_DNA"/>
</dbReference>
<sequence length="101" mass="11357">MPTSPSFRLHLHLLPVGRRLDFSVRAGLFADIYRRCNQGNWQCLAYNAHSPFVDHAPLAPDALPEYRIRYRNALGQLTATSPIQQVHPVGLPAGPSWISLR</sequence>
<organism evidence="1 2">
    <name type="scientific">Hymenobacter mucosus</name>
    <dbReference type="NCBI Taxonomy" id="1411120"/>
    <lineage>
        <taxon>Bacteria</taxon>
        <taxon>Pseudomonadati</taxon>
        <taxon>Bacteroidota</taxon>
        <taxon>Cytophagia</taxon>
        <taxon>Cytophagales</taxon>
        <taxon>Hymenobacteraceae</taxon>
        <taxon>Hymenobacter</taxon>
    </lineage>
</organism>